<name>A0A445KL67_GLYSO</name>
<proteinExistence type="predicted"/>
<feature type="transmembrane region" description="Helical" evidence="1">
    <location>
        <begin position="42"/>
        <end position="59"/>
    </location>
</feature>
<dbReference type="Proteomes" id="UP000289340">
    <property type="component" value="Chromosome 5"/>
</dbReference>
<evidence type="ECO:0000256" key="1">
    <source>
        <dbReference type="SAM" id="Phobius"/>
    </source>
</evidence>
<reference evidence="2 3" key="1">
    <citation type="submission" date="2018-09" db="EMBL/GenBank/DDBJ databases">
        <title>A high-quality reference genome of wild soybean provides a powerful tool to mine soybean genomes.</title>
        <authorList>
            <person name="Xie M."/>
            <person name="Chung C.Y.L."/>
            <person name="Li M.-W."/>
            <person name="Wong F.-L."/>
            <person name="Chan T.-F."/>
            <person name="Lam H.-M."/>
        </authorList>
    </citation>
    <scope>NUCLEOTIDE SEQUENCE [LARGE SCALE GENOMIC DNA]</scope>
    <source>
        <strain evidence="3">cv. W05</strain>
        <tissue evidence="2">Hypocotyl of etiolated seedlings</tissue>
    </source>
</reference>
<accession>A0A445KL67</accession>
<evidence type="ECO:0000313" key="3">
    <source>
        <dbReference type="Proteomes" id="UP000289340"/>
    </source>
</evidence>
<keyword evidence="1" id="KW-1133">Transmembrane helix</keyword>
<keyword evidence="1" id="KW-0472">Membrane</keyword>
<keyword evidence="1" id="KW-0812">Transmembrane</keyword>
<dbReference type="AlphaFoldDB" id="A0A445KL67"/>
<comment type="caution">
    <text evidence="2">The sequence shown here is derived from an EMBL/GenBank/DDBJ whole genome shotgun (WGS) entry which is preliminary data.</text>
</comment>
<dbReference type="EMBL" id="QZWG01000005">
    <property type="protein sequence ID" value="RZC11620.1"/>
    <property type="molecule type" value="Genomic_DNA"/>
</dbReference>
<protein>
    <submittedName>
        <fullName evidence="2">Uncharacterized protein</fullName>
    </submittedName>
</protein>
<sequence length="100" mass="10876">MQRKASACSLLALVGVTAEERTTKLELFNKLQSENAMESTSLLHLLLGVVLALLSVSLVQGEDAYKYYTWTVTYGTLSPLGSPQQVIMINGDVNLTGRIT</sequence>
<evidence type="ECO:0000313" key="2">
    <source>
        <dbReference type="EMBL" id="RZC11620.1"/>
    </source>
</evidence>
<keyword evidence="3" id="KW-1185">Reference proteome</keyword>
<gene>
    <name evidence="2" type="ORF">D0Y65_011705</name>
</gene>
<organism evidence="2 3">
    <name type="scientific">Glycine soja</name>
    <name type="common">Wild soybean</name>
    <dbReference type="NCBI Taxonomy" id="3848"/>
    <lineage>
        <taxon>Eukaryota</taxon>
        <taxon>Viridiplantae</taxon>
        <taxon>Streptophyta</taxon>
        <taxon>Embryophyta</taxon>
        <taxon>Tracheophyta</taxon>
        <taxon>Spermatophyta</taxon>
        <taxon>Magnoliopsida</taxon>
        <taxon>eudicotyledons</taxon>
        <taxon>Gunneridae</taxon>
        <taxon>Pentapetalae</taxon>
        <taxon>rosids</taxon>
        <taxon>fabids</taxon>
        <taxon>Fabales</taxon>
        <taxon>Fabaceae</taxon>
        <taxon>Papilionoideae</taxon>
        <taxon>50 kb inversion clade</taxon>
        <taxon>NPAAA clade</taxon>
        <taxon>indigoferoid/millettioid clade</taxon>
        <taxon>Phaseoleae</taxon>
        <taxon>Glycine</taxon>
        <taxon>Glycine subgen. Soja</taxon>
    </lineage>
</organism>